<protein>
    <submittedName>
        <fullName evidence="1">Protein kinase-like domain-containing protein</fullName>
    </submittedName>
</protein>
<dbReference type="Gene3D" id="3.90.1200.10">
    <property type="match status" value="1"/>
</dbReference>
<accession>A0A060IBP8</accession>
<keyword evidence="1" id="KW-0418">Kinase</keyword>
<reference evidence="1 2" key="1">
    <citation type="submission" date="2013-12" db="EMBL/GenBank/DDBJ databases">
        <title>Complete genome sequence of Rhizobium etli bv. mimosae IE4771.</title>
        <authorList>
            <person name="Bustos P."/>
            <person name="Santamaria R.I."/>
            <person name="Lozano L."/>
            <person name="Ormeno-Orrillo E."/>
            <person name="Rogel M.A."/>
            <person name="Romero D."/>
            <person name="Cevallos M.A."/>
            <person name="Martinez-Romero E."/>
            <person name="Gonzalez V."/>
        </authorList>
    </citation>
    <scope>NUCLEOTIDE SEQUENCE [LARGE SCALE GENOMIC DNA]</scope>
    <source>
        <strain evidence="1 2">IE4771</strain>
        <plasmid evidence="2">Plasmid pRetIE4771d</plasmid>
    </source>
</reference>
<dbReference type="KEGG" id="rei:IE4771_PD00608"/>
<dbReference type="GO" id="GO:0016301">
    <property type="term" value="F:kinase activity"/>
    <property type="evidence" value="ECO:0007669"/>
    <property type="project" value="UniProtKB-KW"/>
</dbReference>
<dbReference type="HOGENOM" id="CLU_2344649_0_0_5"/>
<dbReference type="Proteomes" id="UP000027180">
    <property type="component" value="Plasmid pRetIE4771d"/>
</dbReference>
<name>A0A060IBP8_RHIET</name>
<evidence type="ECO:0000313" key="1">
    <source>
        <dbReference type="EMBL" id="AIC31162.1"/>
    </source>
</evidence>
<dbReference type="InterPro" id="IPR011009">
    <property type="entry name" value="Kinase-like_dom_sf"/>
</dbReference>
<dbReference type="AlphaFoldDB" id="A0A060IBP8"/>
<dbReference type="EMBL" id="CP006990">
    <property type="protein sequence ID" value="AIC31162.1"/>
    <property type="molecule type" value="Genomic_DNA"/>
</dbReference>
<keyword evidence="1" id="KW-0808">Transferase</keyword>
<evidence type="ECO:0000313" key="2">
    <source>
        <dbReference type="Proteomes" id="UP000027180"/>
    </source>
</evidence>
<organism evidence="1 2">
    <name type="scientific">Rhizobium etli bv. mimosae str. IE4771</name>
    <dbReference type="NCBI Taxonomy" id="1432050"/>
    <lineage>
        <taxon>Bacteria</taxon>
        <taxon>Pseudomonadati</taxon>
        <taxon>Pseudomonadota</taxon>
        <taxon>Alphaproteobacteria</taxon>
        <taxon>Hyphomicrobiales</taxon>
        <taxon>Rhizobiaceae</taxon>
        <taxon>Rhizobium/Agrobacterium group</taxon>
        <taxon>Rhizobium</taxon>
    </lineage>
</organism>
<gene>
    <name evidence="1" type="ORF">IE4771_PD00608</name>
</gene>
<proteinExistence type="predicted"/>
<geneLocation type="plasmid" evidence="1 2">
    <name>pRetIE4771d</name>
</geneLocation>
<keyword evidence="1" id="KW-0614">Plasmid</keyword>
<sequence>MPKPGSCDGSIHTVLERRAKRTSTDLPTGAVNGTLVQGNVFFLGDEVSGVINFRLRHEDAPASELADVLVGWAGEATGSLSKERPRALLQVIRERDA</sequence>
<dbReference type="SUPFAM" id="SSF56112">
    <property type="entry name" value="Protein kinase-like (PK-like)"/>
    <property type="match status" value="1"/>
</dbReference>